<sequence length="294" mass="33405">MKLEETRVVATTCPPISRLAYNVYKTDLTSWQDVANTLAFTFERILQLPSESFWSTVVFDSNIMTAFDQALEALPREFESDEYQLIFGWDPSVSKAATRLYYSTFALFLRTAVFNEKTDAQLSKKEYTEIIRGRGIFPSKRLACAISFFSEYNEIAVELTKKQSQLDPRVSPELRQICAELGKSVAVLAKNARQLLDEFYKRDGDAKVDIAHLIDEWLCASMVLCREGCTLVDVLSQAGLLKEIGPYVEEIPAFVEQVAQLFPTEAIFDVAMMLSDYPLKYVSDFISIISFLIH</sequence>
<name>A0A0N4WB39_HAEPC</name>
<dbReference type="OrthoDB" id="5859027at2759"/>
<gene>
    <name evidence="1" type="ORF">HPLM_LOCUS7632</name>
</gene>
<dbReference type="STRING" id="6290.A0A0N4WB39"/>
<dbReference type="EMBL" id="UZAF01016699">
    <property type="protein sequence ID" value="VDO32514.1"/>
    <property type="molecule type" value="Genomic_DNA"/>
</dbReference>
<organism evidence="3">
    <name type="scientific">Haemonchus placei</name>
    <name type="common">Barber's pole worm</name>
    <dbReference type="NCBI Taxonomy" id="6290"/>
    <lineage>
        <taxon>Eukaryota</taxon>
        <taxon>Metazoa</taxon>
        <taxon>Ecdysozoa</taxon>
        <taxon>Nematoda</taxon>
        <taxon>Chromadorea</taxon>
        <taxon>Rhabditida</taxon>
        <taxon>Rhabditina</taxon>
        <taxon>Rhabditomorpha</taxon>
        <taxon>Strongyloidea</taxon>
        <taxon>Trichostrongylidae</taxon>
        <taxon>Haemonchus</taxon>
    </lineage>
</organism>
<dbReference type="Proteomes" id="UP000268014">
    <property type="component" value="Unassembled WGS sequence"/>
</dbReference>
<keyword evidence="2" id="KW-1185">Reference proteome</keyword>
<accession>A0A0N4WB39</accession>
<dbReference type="WBParaSite" id="HPLM_0000764001-mRNA-1">
    <property type="protein sequence ID" value="HPLM_0000764001-mRNA-1"/>
    <property type="gene ID" value="HPLM_0000764001"/>
</dbReference>
<evidence type="ECO:0000313" key="3">
    <source>
        <dbReference type="WBParaSite" id="HPLM_0000764001-mRNA-1"/>
    </source>
</evidence>
<dbReference type="AlphaFoldDB" id="A0A0N4WB39"/>
<reference evidence="3" key="1">
    <citation type="submission" date="2017-02" db="UniProtKB">
        <authorList>
            <consortium name="WormBaseParasite"/>
        </authorList>
    </citation>
    <scope>IDENTIFICATION</scope>
</reference>
<reference evidence="1 2" key="2">
    <citation type="submission" date="2018-11" db="EMBL/GenBank/DDBJ databases">
        <authorList>
            <consortium name="Pathogen Informatics"/>
        </authorList>
    </citation>
    <scope>NUCLEOTIDE SEQUENCE [LARGE SCALE GENOMIC DNA]</scope>
    <source>
        <strain evidence="1 2">MHpl1</strain>
    </source>
</reference>
<evidence type="ECO:0000313" key="2">
    <source>
        <dbReference type="Proteomes" id="UP000268014"/>
    </source>
</evidence>
<proteinExistence type="predicted"/>
<evidence type="ECO:0000313" key="1">
    <source>
        <dbReference type="EMBL" id="VDO32514.1"/>
    </source>
</evidence>
<protein>
    <submittedName>
        <fullName evidence="3">Nuclear pore complex protein Nup85</fullName>
    </submittedName>
</protein>